<evidence type="ECO:0000313" key="5">
    <source>
        <dbReference type="RefSeq" id="XP_013094802.2"/>
    </source>
</evidence>
<keyword evidence="4" id="KW-1185">Reference proteome</keyword>
<dbReference type="RefSeq" id="XP_013094802.2">
    <property type="nucleotide sequence ID" value="XM_013239348.2"/>
</dbReference>
<keyword evidence="3" id="KW-0732">Signal</keyword>
<reference evidence="5 6" key="1">
    <citation type="submission" date="2025-04" db="UniProtKB">
        <authorList>
            <consortium name="RefSeq"/>
        </authorList>
    </citation>
    <scope>IDENTIFICATION</scope>
</reference>
<feature type="transmembrane region" description="Helical" evidence="2">
    <location>
        <begin position="347"/>
        <end position="370"/>
    </location>
</feature>
<dbReference type="GeneID" id="106078476"/>
<evidence type="ECO:0000313" key="4">
    <source>
        <dbReference type="Proteomes" id="UP001165740"/>
    </source>
</evidence>
<gene>
    <name evidence="5 6 7" type="primary">LOC106078476</name>
</gene>
<sequence length="656" mass="71645">MSGVTYLCSATLMTFGLCILSCALSQAQTINVTVEEGNYTSFQCNYRYMDTMVWNLTVAGKVLTVATCERGLCNIDDFYSEYISGINTVYLQSGRSVYEMTLRSIYRIFTRVQCYPRADPTYRKTWLLNVIVLPTQPKCEFPSADSFNKDNFYTLTISCVTYVFPTANCSLEVKSNMEIYNTQVTYTHSFSHLTNLYTTTCLYSLSLYATTWDEIDSEFQVTAYPNTYDGKKYRVTTPWLPFFPEAEPTISSFTLNGVSSSITVGCGDKVTVRCKGEGQPGTSIQLYDGSPNVLLENWELPMEIYHMFNVENSCGSRHTLGCKVGSEEQTLILTINSWSKDGSNSSYLIAVVVTLSVAIVITALIVFCYIRMRLRRKRAAMANRRTPHRLYPLDLPGVGDIQPSAPPSYHEIFFIDVTGEPVDLPEYWSLPPPYSEHPDPQLPKATSNEYANVSPRMTSQEVISTCAETPPEVTCAALQESRGAPSAASQVVRGIPSASSQEVRGVPSAPSQEVRCTGSATSQDARSASSARPRDVRGAPSAAPQVVRGIPSASSQEVRGVPSAPSQEVRVAGSATSQDARSASSARPRDVRGATSVASQVVRGTPSETSKEVKDAPKEKSQEVSGAPGETSKEVKGAPGETSQELKDASFATSQV</sequence>
<proteinExistence type="predicted"/>
<dbReference type="OrthoDB" id="10311426at2759"/>
<dbReference type="AlphaFoldDB" id="A0A9W3AQE7"/>
<dbReference type="Proteomes" id="UP001165740">
    <property type="component" value="Chromosome 6"/>
</dbReference>
<feature type="region of interest" description="Disordered" evidence="1">
    <location>
        <begin position="479"/>
        <end position="656"/>
    </location>
</feature>
<evidence type="ECO:0000256" key="3">
    <source>
        <dbReference type="SAM" id="SignalP"/>
    </source>
</evidence>
<feature type="chain" id="PRO_5044702930" evidence="3">
    <location>
        <begin position="28"/>
        <end position="656"/>
    </location>
</feature>
<keyword evidence="2" id="KW-0472">Membrane</keyword>
<evidence type="ECO:0000313" key="7">
    <source>
        <dbReference type="RefSeq" id="XP_055889420.1"/>
    </source>
</evidence>
<protein>
    <submittedName>
        <fullName evidence="5 6">Uncharacterized protein LOC106078476</fullName>
    </submittedName>
</protein>
<feature type="compositionally biased region" description="Polar residues" evidence="1">
    <location>
        <begin position="574"/>
        <end position="585"/>
    </location>
</feature>
<keyword evidence="2" id="KW-1133">Transmembrane helix</keyword>
<keyword evidence="2" id="KW-0812">Transmembrane</keyword>
<feature type="compositionally biased region" description="Basic and acidic residues" evidence="1">
    <location>
        <begin position="609"/>
        <end position="622"/>
    </location>
</feature>
<dbReference type="KEGG" id="bgt:106078476"/>
<name>A0A9W3AQE7_BIOGL</name>
<evidence type="ECO:0000313" key="6">
    <source>
        <dbReference type="RefSeq" id="XP_055889419.1"/>
    </source>
</evidence>
<organism evidence="4 7">
    <name type="scientific">Biomphalaria glabrata</name>
    <name type="common">Bloodfluke planorb</name>
    <name type="synonym">Freshwater snail</name>
    <dbReference type="NCBI Taxonomy" id="6526"/>
    <lineage>
        <taxon>Eukaryota</taxon>
        <taxon>Metazoa</taxon>
        <taxon>Spiralia</taxon>
        <taxon>Lophotrochozoa</taxon>
        <taxon>Mollusca</taxon>
        <taxon>Gastropoda</taxon>
        <taxon>Heterobranchia</taxon>
        <taxon>Euthyneura</taxon>
        <taxon>Panpulmonata</taxon>
        <taxon>Hygrophila</taxon>
        <taxon>Lymnaeoidea</taxon>
        <taxon>Planorbidae</taxon>
        <taxon>Biomphalaria</taxon>
    </lineage>
</organism>
<evidence type="ECO:0000256" key="1">
    <source>
        <dbReference type="SAM" id="MobiDB-lite"/>
    </source>
</evidence>
<dbReference type="RefSeq" id="XP_055889420.1">
    <property type="nucleotide sequence ID" value="XM_056033445.1"/>
</dbReference>
<accession>A0A9W3AQE7</accession>
<dbReference type="RefSeq" id="XP_055889419.1">
    <property type="nucleotide sequence ID" value="XM_056033444.1"/>
</dbReference>
<feature type="signal peptide" evidence="3">
    <location>
        <begin position="1"/>
        <end position="27"/>
    </location>
</feature>
<evidence type="ECO:0000256" key="2">
    <source>
        <dbReference type="SAM" id="Phobius"/>
    </source>
</evidence>
<feature type="compositionally biased region" description="Polar residues" evidence="1">
    <location>
        <begin position="518"/>
        <end position="530"/>
    </location>
</feature>